<dbReference type="GO" id="GO:0009245">
    <property type="term" value="P:lipid A biosynthetic process"/>
    <property type="evidence" value="ECO:0007669"/>
    <property type="project" value="TreeGrafter"/>
</dbReference>
<evidence type="ECO:0000256" key="5">
    <source>
        <dbReference type="ARBA" id="ARBA00023136"/>
    </source>
</evidence>
<keyword evidence="9" id="KW-1185">Reference proteome</keyword>
<keyword evidence="6" id="KW-0464">Manganese</keyword>
<keyword evidence="4" id="KW-0378">Hydrolase</keyword>
<keyword evidence="1" id="KW-1003">Cell membrane</keyword>
<dbReference type="Pfam" id="PF00149">
    <property type="entry name" value="Metallophos"/>
    <property type="match status" value="1"/>
</dbReference>
<evidence type="ECO:0000313" key="8">
    <source>
        <dbReference type="EMBL" id="EPR35964.1"/>
    </source>
</evidence>
<evidence type="ECO:0000259" key="7">
    <source>
        <dbReference type="Pfam" id="PF00149"/>
    </source>
</evidence>
<dbReference type="SUPFAM" id="SSF56300">
    <property type="entry name" value="Metallo-dependent phosphatases"/>
    <property type="match status" value="1"/>
</dbReference>
<keyword evidence="3" id="KW-0479">Metal-binding</keyword>
<proteinExistence type="predicted"/>
<dbReference type="GO" id="GO:0016020">
    <property type="term" value="C:membrane"/>
    <property type="evidence" value="ECO:0007669"/>
    <property type="project" value="GOC"/>
</dbReference>
<keyword evidence="5" id="KW-0472">Membrane</keyword>
<dbReference type="STRING" id="897.B2D07_15995"/>
<dbReference type="InterPro" id="IPR004843">
    <property type="entry name" value="Calcineurin-like_PHP"/>
</dbReference>
<comment type="caution">
    <text evidence="8">The sequence shown here is derived from an EMBL/GenBank/DDBJ whole genome shotgun (WGS) entry which is preliminary data.</text>
</comment>
<gene>
    <name evidence="8" type="ORF">dsmv_0669</name>
</gene>
<dbReference type="InterPro" id="IPR029052">
    <property type="entry name" value="Metallo-depent_PP-like"/>
</dbReference>
<accession>S7UPL5</accession>
<name>S7UPL5_DESML</name>
<evidence type="ECO:0000256" key="2">
    <source>
        <dbReference type="ARBA" id="ARBA00022519"/>
    </source>
</evidence>
<sequence length="253" mass="29508">MILIADAHVNTAKGTHRHFFRMLDALEGTREDIVFMGDIFDLWIALPGYEQRVHARFLAWCRRQGMHRKIGYIEGNHEFFLAEEKGDAFSWATDRAFRIDGRGSLFCHGDRINPLDRNYLLFRKLTKNRFVKEMLRRLPWGPFIAEIVKKQLKHTNPTFRNHLPRKALLDLLSAARTSGIDRVFAAHFHQEAFFEQNGAHLHLLPAWMDTGRITRFDPRTGRVVHLPWQALSEGRMPRHRRVPDRAVAAVKIG</sequence>
<dbReference type="PANTHER" id="PTHR34990">
    <property type="entry name" value="UDP-2,3-DIACYLGLUCOSAMINE HYDROLASE-RELATED"/>
    <property type="match status" value="1"/>
</dbReference>
<keyword evidence="2" id="KW-0997">Cell inner membrane</keyword>
<dbReference type="PANTHER" id="PTHR34990:SF1">
    <property type="entry name" value="UDP-2,3-DIACYLGLUCOSAMINE HYDROLASE"/>
    <property type="match status" value="1"/>
</dbReference>
<dbReference type="InterPro" id="IPR043461">
    <property type="entry name" value="LpxH-like"/>
</dbReference>
<dbReference type="GO" id="GO:0046872">
    <property type="term" value="F:metal ion binding"/>
    <property type="evidence" value="ECO:0007669"/>
    <property type="project" value="UniProtKB-KW"/>
</dbReference>
<dbReference type="EMBL" id="ATHJ01000105">
    <property type="protein sequence ID" value="EPR35964.1"/>
    <property type="molecule type" value="Genomic_DNA"/>
</dbReference>
<feature type="domain" description="Calcineurin-like phosphoesterase" evidence="7">
    <location>
        <begin position="3"/>
        <end position="190"/>
    </location>
</feature>
<evidence type="ECO:0000313" key="9">
    <source>
        <dbReference type="Proteomes" id="UP000014977"/>
    </source>
</evidence>
<dbReference type="GO" id="GO:0008758">
    <property type="term" value="F:UDP-2,3-diacylglucosamine hydrolase activity"/>
    <property type="evidence" value="ECO:0007669"/>
    <property type="project" value="TreeGrafter"/>
</dbReference>
<organism evidence="8 9">
    <name type="scientific">Desulfococcus multivorans DSM 2059</name>
    <dbReference type="NCBI Taxonomy" id="1121405"/>
    <lineage>
        <taxon>Bacteria</taxon>
        <taxon>Pseudomonadati</taxon>
        <taxon>Thermodesulfobacteriota</taxon>
        <taxon>Desulfobacteria</taxon>
        <taxon>Desulfobacterales</taxon>
        <taxon>Desulfococcaceae</taxon>
        <taxon>Desulfococcus</taxon>
    </lineage>
</organism>
<dbReference type="PATRIC" id="fig|1121405.3.peg.3389"/>
<evidence type="ECO:0000256" key="4">
    <source>
        <dbReference type="ARBA" id="ARBA00022801"/>
    </source>
</evidence>
<protein>
    <submittedName>
        <fullName evidence="8">Calcineurin-like phosphoesterase superfamily domain containing protein</fullName>
    </submittedName>
</protein>
<dbReference type="AlphaFoldDB" id="S7UPL5"/>
<evidence type="ECO:0000256" key="3">
    <source>
        <dbReference type="ARBA" id="ARBA00022723"/>
    </source>
</evidence>
<evidence type="ECO:0000256" key="1">
    <source>
        <dbReference type="ARBA" id="ARBA00022475"/>
    </source>
</evidence>
<dbReference type="RefSeq" id="WP_020877780.1">
    <property type="nucleotide sequence ID" value="NZ_ATHJ01000105.1"/>
</dbReference>
<dbReference type="OrthoDB" id="270739at2"/>
<evidence type="ECO:0000256" key="6">
    <source>
        <dbReference type="ARBA" id="ARBA00023211"/>
    </source>
</evidence>
<dbReference type="Proteomes" id="UP000014977">
    <property type="component" value="Unassembled WGS sequence"/>
</dbReference>
<dbReference type="Gene3D" id="3.60.21.10">
    <property type="match status" value="1"/>
</dbReference>
<reference evidence="8 9" key="1">
    <citation type="journal article" date="2013" name="Genome Announc.">
        <title>Draft genome sequences for three mercury-methylating, sulfate-reducing bacteria.</title>
        <authorList>
            <person name="Brown S.D."/>
            <person name="Hurt R.A.Jr."/>
            <person name="Gilmour C.C."/>
            <person name="Elias D.A."/>
        </authorList>
    </citation>
    <scope>NUCLEOTIDE SEQUENCE [LARGE SCALE GENOMIC DNA]</scope>
    <source>
        <strain evidence="8 9">DSM 2059</strain>
    </source>
</reference>
<dbReference type="eggNOG" id="COG2908">
    <property type="taxonomic scope" value="Bacteria"/>
</dbReference>